<accession>A0ABP9QA28</accession>
<evidence type="ECO:0000259" key="2">
    <source>
        <dbReference type="PROSITE" id="PS50937"/>
    </source>
</evidence>
<comment type="caution">
    <text evidence="3">The sequence shown here is derived from an EMBL/GenBank/DDBJ whole genome shotgun (WGS) entry which is preliminary data.</text>
</comment>
<dbReference type="PANTHER" id="PTHR30204">
    <property type="entry name" value="REDOX-CYCLING DRUG-SENSING TRANSCRIPTIONAL ACTIVATOR SOXR"/>
    <property type="match status" value="1"/>
</dbReference>
<dbReference type="SUPFAM" id="SSF55136">
    <property type="entry name" value="Probable bacterial effector-binding domain"/>
    <property type="match status" value="1"/>
</dbReference>
<dbReference type="InterPro" id="IPR010499">
    <property type="entry name" value="AraC_E-bd"/>
</dbReference>
<dbReference type="RefSeq" id="WP_345530796.1">
    <property type="nucleotide sequence ID" value="NZ_BAABLD010000001.1"/>
</dbReference>
<evidence type="ECO:0000313" key="4">
    <source>
        <dbReference type="Proteomes" id="UP001500547"/>
    </source>
</evidence>
<name>A0ABP9QA28_9RHOO</name>
<dbReference type="PANTHER" id="PTHR30204:SF97">
    <property type="entry name" value="MERR FAMILY REGULATORY PROTEIN"/>
    <property type="match status" value="1"/>
</dbReference>
<dbReference type="Gene3D" id="3.20.80.10">
    <property type="entry name" value="Regulatory factor, effector binding domain"/>
    <property type="match status" value="1"/>
</dbReference>
<protein>
    <submittedName>
        <fullName evidence="3">C-di-GMP-binding multidrug transporter transcriptional regulator BrlR</fullName>
    </submittedName>
</protein>
<dbReference type="InterPro" id="IPR000551">
    <property type="entry name" value="MerR-type_HTH_dom"/>
</dbReference>
<keyword evidence="4" id="KW-1185">Reference proteome</keyword>
<dbReference type="InterPro" id="IPR047057">
    <property type="entry name" value="MerR_fam"/>
</dbReference>
<dbReference type="PROSITE" id="PS00552">
    <property type="entry name" value="HTH_MERR_1"/>
    <property type="match status" value="1"/>
</dbReference>
<dbReference type="Proteomes" id="UP001500547">
    <property type="component" value="Unassembled WGS sequence"/>
</dbReference>
<proteinExistence type="predicted"/>
<evidence type="ECO:0000313" key="3">
    <source>
        <dbReference type="EMBL" id="GAA5157317.1"/>
    </source>
</evidence>
<sequence>MILIGELARLLGVTSRTLRHYDQIGLFPPAQLHPDNGYRYYRPEQIALLERIVQLRRLDVPLEAIKRCVTEGLLDDAESFARFLHEHREALQGDLASRIRLLDELNRLIATVEKGSPMQGPTLKPVIVELPAFEVIGMSVLCEDPTPIPVLWQNFIVRSHEIVPKAYPQRAYGVGVPESAERFRYYASWGSEPGTPVPEGMERLVIPAQRYARFTHVGPAIAVVETYRQIWESLEPVWQLRHQLGPQFELHDERFKGPQHPLSEVDIHIPIA</sequence>
<dbReference type="SUPFAM" id="SSF46955">
    <property type="entry name" value="Putative DNA-binding domain"/>
    <property type="match status" value="1"/>
</dbReference>
<dbReference type="Pfam" id="PF13411">
    <property type="entry name" value="MerR_1"/>
    <property type="match status" value="1"/>
</dbReference>
<feature type="domain" description="HTH merR-type" evidence="2">
    <location>
        <begin position="1"/>
        <end position="71"/>
    </location>
</feature>
<dbReference type="SMART" id="SM00871">
    <property type="entry name" value="AraC_E_bind"/>
    <property type="match status" value="1"/>
</dbReference>
<dbReference type="InterPro" id="IPR011256">
    <property type="entry name" value="Reg_factor_effector_dom_sf"/>
</dbReference>
<organism evidence="3 4">
    <name type="scientific">Viridibacterium curvum</name>
    <dbReference type="NCBI Taxonomy" id="1101404"/>
    <lineage>
        <taxon>Bacteria</taxon>
        <taxon>Pseudomonadati</taxon>
        <taxon>Pseudomonadota</taxon>
        <taxon>Betaproteobacteria</taxon>
        <taxon>Rhodocyclales</taxon>
        <taxon>Rhodocyclaceae</taxon>
        <taxon>Viridibacterium</taxon>
    </lineage>
</organism>
<dbReference type="PROSITE" id="PS50937">
    <property type="entry name" value="HTH_MERR_2"/>
    <property type="match status" value="1"/>
</dbReference>
<dbReference type="Pfam" id="PF14526">
    <property type="entry name" value="Cass2"/>
    <property type="match status" value="1"/>
</dbReference>
<dbReference type="InterPro" id="IPR029441">
    <property type="entry name" value="Cass2"/>
</dbReference>
<reference evidence="4" key="1">
    <citation type="journal article" date="2019" name="Int. J. Syst. Evol. Microbiol.">
        <title>The Global Catalogue of Microorganisms (GCM) 10K type strain sequencing project: providing services to taxonomists for standard genome sequencing and annotation.</title>
        <authorList>
            <consortium name="The Broad Institute Genomics Platform"/>
            <consortium name="The Broad Institute Genome Sequencing Center for Infectious Disease"/>
            <person name="Wu L."/>
            <person name="Ma J."/>
        </authorList>
    </citation>
    <scope>NUCLEOTIDE SEQUENCE [LARGE SCALE GENOMIC DNA]</scope>
    <source>
        <strain evidence="4">JCM 18715</strain>
    </source>
</reference>
<keyword evidence="1" id="KW-0238">DNA-binding</keyword>
<dbReference type="EMBL" id="BAABLD010000001">
    <property type="protein sequence ID" value="GAA5157317.1"/>
    <property type="molecule type" value="Genomic_DNA"/>
</dbReference>
<dbReference type="InterPro" id="IPR009061">
    <property type="entry name" value="DNA-bd_dom_put_sf"/>
</dbReference>
<dbReference type="Gene3D" id="1.10.1660.10">
    <property type="match status" value="1"/>
</dbReference>
<dbReference type="SMART" id="SM00422">
    <property type="entry name" value="HTH_MERR"/>
    <property type="match status" value="1"/>
</dbReference>
<evidence type="ECO:0000256" key="1">
    <source>
        <dbReference type="ARBA" id="ARBA00023125"/>
    </source>
</evidence>
<gene>
    <name evidence="3" type="primary">brlR</name>
    <name evidence="3" type="ORF">GCM10025770_00370</name>
</gene>